<reference evidence="1 2" key="1">
    <citation type="submission" date="2023-12" db="EMBL/GenBank/DDBJ databases">
        <title>Whole genome sequencing of Paenibacillus phoenicis isolated from the Phoenix Mars Lander spacecraft assembly facility.</title>
        <authorList>
            <person name="Garcia A."/>
            <person name="Venkateswaran K."/>
        </authorList>
    </citation>
    <scope>NUCLEOTIDE SEQUENCE [LARGE SCALE GENOMIC DNA]</scope>
    <source>
        <strain evidence="1 2">3PO2SA</strain>
    </source>
</reference>
<organism evidence="1 2">
    <name type="scientific">Paenibacillus phoenicis</name>
    <dbReference type="NCBI Taxonomy" id="554117"/>
    <lineage>
        <taxon>Bacteria</taxon>
        <taxon>Bacillati</taxon>
        <taxon>Bacillota</taxon>
        <taxon>Bacilli</taxon>
        <taxon>Bacillales</taxon>
        <taxon>Paenibacillaceae</taxon>
        <taxon>Paenibacillus</taxon>
    </lineage>
</organism>
<evidence type="ECO:0000313" key="2">
    <source>
        <dbReference type="Proteomes" id="UP001292216"/>
    </source>
</evidence>
<gene>
    <name evidence="1" type="ORF">U9M73_00460</name>
</gene>
<accession>A0ABU5PEX2</accession>
<proteinExistence type="predicted"/>
<dbReference type="RefSeq" id="WP_323075863.1">
    <property type="nucleotide sequence ID" value="NZ_CBCSKM010000032.1"/>
</dbReference>
<dbReference type="Proteomes" id="UP001292216">
    <property type="component" value="Unassembled WGS sequence"/>
</dbReference>
<evidence type="ECO:0000313" key="1">
    <source>
        <dbReference type="EMBL" id="MEA3568471.1"/>
    </source>
</evidence>
<name>A0ABU5PEX2_9BACL</name>
<protein>
    <submittedName>
        <fullName evidence="1">Uncharacterized protein</fullName>
    </submittedName>
</protein>
<comment type="caution">
    <text evidence="1">The sequence shown here is derived from an EMBL/GenBank/DDBJ whole genome shotgun (WGS) entry which is preliminary data.</text>
</comment>
<sequence length="58" mass="6323">MDGNHQPASMPLHHAIHPGERMTFGSYPHSADGTVQPIGRYSRSYGGFSKIQATSCFC</sequence>
<dbReference type="EMBL" id="JAYERP010000001">
    <property type="protein sequence ID" value="MEA3568471.1"/>
    <property type="molecule type" value="Genomic_DNA"/>
</dbReference>
<keyword evidence="2" id="KW-1185">Reference proteome</keyword>